<organism evidence="9 10">
    <name type="scientific">Enterocloster lavalensis</name>
    <dbReference type="NCBI Taxonomy" id="460384"/>
    <lineage>
        <taxon>Bacteria</taxon>
        <taxon>Bacillati</taxon>
        <taxon>Bacillota</taxon>
        <taxon>Clostridia</taxon>
        <taxon>Lachnospirales</taxon>
        <taxon>Lachnospiraceae</taxon>
        <taxon>Enterocloster</taxon>
    </lineage>
</organism>
<dbReference type="InterPro" id="IPR004776">
    <property type="entry name" value="Mem_transp_PIN-like"/>
</dbReference>
<evidence type="ECO:0008006" key="11">
    <source>
        <dbReference type="Google" id="ProtNLM"/>
    </source>
</evidence>
<keyword evidence="10" id="KW-1185">Reference proteome</keyword>
<evidence type="ECO:0000313" key="10">
    <source>
        <dbReference type="Proteomes" id="UP000198508"/>
    </source>
</evidence>
<dbReference type="RefSeq" id="WP_092360825.1">
    <property type="nucleotide sequence ID" value="NZ_DAINWJ010000030.1"/>
</dbReference>
<evidence type="ECO:0000256" key="2">
    <source>
        <dbReference type="ARBA" id="ARBA00010145"/>
    </source>
</evidence>
<feature type="transmembrane region" description="Helical" evidence="8">
    <location>
        <begin position="195"/>
        <end position="215"/>
    </location>
</feature>
<comment type="subcellular location">
    <subcellularLocation>
        <location evidence="1">Cell membrane</location>
        <topology evidence="1">Multi-pass membrane protein</topology>
    </subcellularLocation>
</comment>
<keyword evidence="3" id="KW-0813">Transport</keyword>
<dbReference type="PANTHER" id="PTHR36838:SF1">
    <property type="entry name" value="SLR1864 PROTEIN"/>
    <property type="match status" value="1"/>
</dbReference>
<gene>
    <name evidence="9" type="ORF">SAMN05216313_102221</name>
</gene>
<feature type="transmembrane region" description="Helical" evidence="8">
    <location>
        <begin position="253"/>
        <end position="273"/>
    </location>
</feature>
<sequence>MNVSIIANQMMVLFLMMVAGYGAYKRGMVSREGTKSLSSLIVNILNPCLILSGVMNKEVTYGPRLILENLLLVFLMFALLIVLSLLFVRLARPGKDHENTYRLMVIFPNLGFMGIPLITSVYGQASVIFVAFYIVGYNLLIYSYGILLSTGNGGRTEHFPLRRLVNPGMGASVLAILIFALRLRLPEAVGSFFGYMGNAAVALSMMTVGMTVAQADLKSIFMDRCQLGFTAFSLLLVPLICIPFLHLLPIDPMSYGIFILLIAMPVGSTVTLIEMEYGGGDGRVSAGGIALTSLVSMVTIPLISFIA</sequence>
<dbReference type="PANTHER" id="PTHR36838">
    <property type="entry name" value="AUXIN EFFLUX CARRIER FAMILY PROTEIN"/>
    <property type="match status" value="1"/>
</dbReference>
<dbReference type="Pfam" id="PF03547">
    <property type="entry name" value="Mem_trans"/>
    <property type="match status" value="1"/>
</dbReference>
<evidence type="ECO:0000256" key="7">
    <source>
        <dbReference type="ARBA" id="ARBA00023136"/>
    </source>
</evidence>
<evidence type="ECO:0000256" key="1">
    <source>
        <dbReference type="ARBA" id="ARBA00004651"/>
    </source>
</evidence>
<evidence type="ECO:0000256" key="5">
    <source>
        <dbReference type="ARBA" id="ARBA00022692"/>
    </source>
</evidence>
<keyword evidence="5 8" id="KW-0812">Transmembrane</keyword>
<dbReference type="Proteomes" id="UP000198508">
    <property type="component" value="Unassembled WGS sequence"/>
</dbReference>
<feature type="transmembrane region" description="Helical" evidence="8">
    <location>
        <begin position="6"/>
        <end position="24"/>
    </location>
</feature>
<evidence type="ECO:0000256" key="8">
    <source>
        <dbReference type="SAM" id="Phobius"/>
    </source>
</evidence>
<keyword evidence="6 8" id="KW-1133">Transmembrane helix</keyword>
<feature type="transmembrane region" description="Helical" evidence="8">
    <location>
        <begin position="100"/>
        <end position="119"/>
    </location>
</feature>
<evidence type="ECO:0000256" key="3">
    <source>
        <dbReference type="ARBA" id="ARBA00022448"/>
    </source>
</evidence>
<keyword evidence="4" id="KW-1003">Cell membrane</keyword>
<evidence type="ECO:0000256" key="4">
    <source>
        <dbReference type="ARBA" id="ARBA00022475"/>
    </source>
</evidence>
<feature type="transmembrane region" description="Helical" evidence="8">
    <location>
        <begin position="66"/>
        <end position="88"/>
    </location>
</feature>
<feature type="transmembrane region" description="Helical" evidence="8">
    <location>
        <begin position="164"/>
        <end position="183"/>
    </location>
</feature>
<protein>
    <recommendedName>
        <fullName evidence="11">AEC family transporter</fullName>
    </recommendedName>
</protein>
<evidence type="ECO:0000256" key="6">
    <source>
        <dbReference type="ARBA" id="ARBA00022989"/>
    </source>
</evidence>
<dbReference type="AlphaFoldDB" id="A0A1I0C153"/>
<dbReference type="STRING" id="460384.SAMN05216313_102221"/>
<dbReference type="EMBL" id="FOIM01000002">
    <property type="protein sequence ID" value="SET12677.1"/>
    <property type="molecule type" value="Genomic_DNA"/>
</dbReference>
<dbReference type="GO" id="GO:0055085">
    <property type="term" value="P:transmembrane transport"/>
    <property type="evidence" value="ECO:0007669"/>
    <property type="project" value="InterPro"/>
</dbReference>
<dbReference type="Gene3D" id="1.20.1530.20">
    <property type="match status" value="1"/>
</dbReference>
<reference evidence="10" key="1">
    <citation type="submission" date="2016-10" db="EMBL/GenBank/DDBJ databases">
        <authorList>
            <person name="Varghese N."/>
            <person name="Submissions S."/>
        </authorList>
    </citation>
    <scope>NUCLEOTIDE SEQUENCE [LARGE SCALE GENOMIC DNA]</scope>
    <source>
        <strain evidence="10">NLAE-zl-G277</strain>
    </source>
</reference>
<dbReference type="InterPro" id="IPR038770">
    <property type="entry name" value="Na+/solute_symporter_sf"/>
</dbReference>
<evidence type="ECO:0000313" key="9">
    <source>
        <dbReference type="EMBL" id="SET12677.1"/>
    </source>
</evidence>
<comment type="similarity">
    <text evidence="2">Belongs to the auxin efflux carrier (TC 2.A.69) family.</text>
</comment>
<feature type="transmembrane region" description="Helical" evidence="8">
    <location>
        <begin position="36"/>
        <end position="54"/>
    </location>
</feature>
<feature type="transmembrane region" description="Helical" evidence="8">
    <location>
        <begin position="227"/>
        <end position="247"/>
    </location>
</feature>
<proteinExistence type="inferred from homology"/>
<feature type="transmembrane region" description="Helical" evidence="8">
    <location>
        <begin position="125"/>
        <end position="144"/>
    </location>
</feature>
<name>A0A1I0C153_9FIRM</name>
<feature type="transmembrane region" description="Helical" evidence="8">
    <location>
        <begin position="285"/>
        <end position="306"/>
    </location>
</feature>
<keyword evidence="7 8" id="KW-0472">Membrane</keyword>
<dbReference type="GO" id="GO:0005886">
    <property type="term" value="C:plasma membrane"/>
    <property type="evidence" value="ECO:0007669"/>
    <property type="project" value="UniProtKB-SubCell"/>
</dbReference>
<accession>A0A1I0C153</accession>